<dbReference type="KEGG" id="dpx:DAPPUDRAFT_111716"/>
<name>E9H9N2_DAPPU</name>
<dbReference type="AlphaFoldDB" id="E9H9N2"/>
<keyword evidence="2" id="KW-1133">Transmembrane helix</keyword>
<dbReference type="EMBL" id="GL732609">
    <property type="protein sequence ID" value="EFX71517.1"/>
    <property type="molecule type" value="Genomic_DNA"/>
</dbReference>
<feature type="transmembrane region" description="Helical" evidence="2">
    <location>
        <begin position="92"/>
        <end position="110"/>
    </location>
</feature>
<evidence type="ECO:0000256" key="2">
    <source>
        <dbReference type="SAM" id="Phobius"/>
    </source>
</evidence>
<dbReference type="InParanoid" id="E9H9N2"/>
<sequence length="736" mass="83195">MKILSCNSASNTRVVPPHRTPRVCAHRESKSYRVAMLTFEKEDENNNFVAGSGLLVIRSWTSKCLCIPYAVGMNEKQCKPNLSMSPTSANSVYKVFLLVLGFFYCAVYSYNNCFQIVTACYYIRFKYYLVQCNFCWDFGESGEEMNFMMPLSYLFLFLHAETIGTLISRALKALTKVSQRLGLALQSGEVTSSCLIGSQTARGTSECWPFKCQRRGITSRGQRSSSVPLRDMRENGSCPSRPSVQSLWPLPDCIRDCDSTLRAIRRAFGSGSTSWSLFTALVRRVRRHQPLTFSTGVRWRTRKINSTSFATSLKVAGCRFGCHVAFSDWFTDSKWYEQVMGIQVPTSGKYLKRQPVVQVSAIHRAFGFVEVKTGPFSLQSLRMQQSTTFGRTSSMPKSRSWSMLSLSRMTDRHWVANLTLDLSCAQSEPFHCRPLGSNFTLVSCHLLPITITLYHVTYLLLPFNRLCTFSSRLKYWRSAKKRATVFLSVSSVSFHQSNEQHCYFLSEIKTSMKNLGSKQILEIELFKNSNLIDLVGKSVRVMFTLMIKVQTSDPDRTTVITSFSCRLLTFNISPNSVEGNVSFLLSQRLYVTHRHGNSGDNKKLVSLTPESRVQIPGVGCCRFLQTCWCGRFVQTHPRQRQPAEGRGQFACPSLSKVTEIITQNCQCCGVEVGNVNPQKERPVCMSFNRRSRRSLRKKVNNDAVLQLGVVSLMSTTRENRIKGERKGDGNASSESI</sequence>
<evidence type="ECO:0000313" key="4">
    <source>
        <dbReference type="Proteomes" id="UP000000305"/>
    </source>
</evidence>
<keyword evidence="2" id="KW-0472">Membrane</keyword>
<keyword evidence="2" id="KW-0812">Transmembrane</keyword>
<evidence type="ECO:0000256" key="1">
    <source>
        <dbReference type="SAM" id="MobiDB-lite"/>
    </source>
</evidence>
<dbReference type="Proteomes" id="UP000000305">
    <property type="component" value="Unassembled WGS sequence"/>
</dbReference>
<dbReference type="HOGENOM" id="CLU_376953_0_0_1"/>
<feature type="region of interest" description="Disordered" evidence="1">
    <location>
        <begin position="219"/>
        <end position="240"/>
    </location>
</feature>
<accession>E9H9N2</accession>
<protein>
    <submittedName>
        <fullName evidence="3">Uncharacterized protein</fullName>
    </submittedName>
</protein>
<proteinExistence type="predicted"/>
<reference evidence="3 4" key="1">
    <citation type="journal article" date="2011" name="Science">
        <title>The ecoresponsive genome of Daphnia pulex.</title>
        <authorList>
            <person name="Colbourne J.K."/>
            <person name="Pfrender M.E."/>
            <person name="Gilbert D."/>
            <person name="Thomas W.K."/>
            <person name="Tucker A."/>
            <person name="Oakley T.H."/>
            <person name="Tokishita S."/>
            <person name="Aerts A."/>
            <person name="Arnold G.J."/>
            <person name="Basu M.K."/>
            <person name="Bauer D.J."/>
            <person name="Caceres C.E."/>
            <person name="Carmel L."/>
            <person name="Casola C."/>
            <person name="Choi J.H."/>
            <person name="Detter J.C."/>
            <person name="Dong Q."/>
            <person name="Dusheyko S."/>
            <person name="Eads B.D."/>
            <person name="Frohlich T."/>
            <person name="Geiler-Samerotte K.A."/>
            <person name="Gerlach D."/>
            <person name="Hatcher P."/>
            <person name="Jogdeo S."/>
            <person name="Krijgsveld J."/>
            <person name="Kriventseva E.V."/>
            <person name="Kultz D."/>
            <person name="Laforsch C."/>
            <person name="Lindquist E."/>
            <person name="Lopez J."/>
            <person name="Manak J.R."/>
            <person name="Muller J."/>
            <person name="Pangilinan J."/>
            <person name="Patwardhan R.P."/>
            <person name="Pitluck S."/>
            <person name="Pritham E.J."/>
            <person name="Rechtsteiner A."/>
            <person name="Rho M."/>
            <person name="Rogozin I.B."/>
            <person name="Sakarya O."/>
            <person name="Salamov A."/>
            <person name="Schaack S."/>
            <person name="Shapiro H."/>
            <person name="Shiga Y."/>
            <person name="Skalitzky C."/>
            <person name="Smith Z."/>
            <person name="Souvorov A."/>
            <person name="Sung W."/>
            <person name="Tang Z."/>
            <person name="Tsuchiya D."/>
            <person name="Tu H."/>
            <person name="Vos H."/>
            <person name="Wang M."/>
            <person name="Wolf Y.I."/>
            <person name="Yamagata H."/>
            <person name="Yamada T."/>
            <person name="Ye Y."/>
            <person name="Shaw J.R."/>
            <person name="Andrews J."/>
            <person name="Crease T.J."/>
            <person name="Tang H."/>
            <person name="Lucas S.M."/>
            <person name="Robertson H.M."/>
            <person name="Bork P."/>
            <person name="Koonin E.V."/>
            <person name="Zdobnov E.M."/>
            <person name="Grigoriev I.V."/>
            <person name="Lynch M."/>
            <person name="Boore J.L."/>
        </authorList>
    </citation>
    <scope>NUCLEOTIDE SEQUENCE [LARGE SCALE GENOMIC DNA]</scope>
</reference>
<keyword evidence="4" id="KW-1185">Reference proteome</keyword>
<evidence type="ECO:0000313" key="3">
    <source>
        <dbReference type="EMBL" id="EFX71517.1"/>
    </source>
</evidence>
<organism evidence="3 4">
    <name type="scientific">Daphnia pulex</name>
    <name type="common">Water flea</name>
    <dbReference type="NCBI Taxonomy" id="6669"/>
    <lineage>
        <taxon>Eukaryota</taxon>
        <taxon>Metazoa</taxon>
        <taxon>Ecdysozoa</taxon>
        <taxon>Arthropoda</taxon>
        <taxon>Crustacea</taxon>
        <taxon>Branchiopoda</taxon>
        <taxon>Diplostraca</taxon>
        <taxon>Cladocera</taxon>
        <taxon>Anomopoda</taxon>
        <taxon>Daphniidae</taxon>
        <taxon>Daphnia</taxon>
    </lineage>
</organism>
<gene>
    <name evidence="3" type="ORF">DAPPUDRAFT_111716</name>
</gene>